<dbReference type="SUPFAM" id="SSF47473">
    <property type="entry name" value="EF-hand"/>
    <property type="match status" value="1"/>
</dbReference>
<comment type="caution">
    <text evidence="3">The sequence shown here is derived from an EMBL/GenBank/DDBJ whole genome shotgun (WGS) entry which is preliminary data.</text>
</comment>
<dbReference type="OrthoDB" id="10007716at2759"/>
<name>A0A3S1CEZ4_ELYCH</name>
<dbReference type="InterPro" id="IPR011992">
    <property type="entry name" value="EF-hand-dom_pair"/>
</dbReference>
<sequence length="623" mass="69387">ATRDINTVSASNTLPPAAEFPSPLPTSPHGATDFHTEDTIEDSYHYDDDGNLVTNSGATYSYNVSTRNRDSISFDNSSGSGSYNNSINLSDMPAITHFVLEGARLFKPNRPNKSSQCKRSSAMENLEYEPNPDVVPFQPANFIRHHSVLPLPVIRSSTILKRVPIPKRHQDTFGGYEYNFVGKRGVMLHTDRYQIDFIKSLDGMNQRERLQAGFDYMEAMRGTRRRREMVPHRAQLDLIMGGKQIEFEERFDITREIQKLKSIAMPKHAKDLFHGRGIHLPQNHLSLHPRHQAPADDNEFGIPSHSTMPSIPRRSHAPPSSAATNADLCVPDFTVSAGQNFLLKVNGLRKHKPLPTIRGKTDTGWPVVPVPVSLDRERHEVNKLSARLGLMSRINRDVTSLTKSIAHAPTPSRDRSWQADHRLLAKGVSDKPAPGKQLASKAPGTDTHVHQAETLEKAENEGRRLAPAGESAAAESVAAEASAQPDQSEPRQTTPLRLPTADADLSRVELASRDSKTRPRSEEVGSASVTPHPLRASALITAVPLEEQDALRQTFQRLDTDADGHLKYNQLKTQLPKKFTREQERFTEEVYNLTNSITFFGVDEFMVMNRLSQCVENLAGRAV</sequence>
<evidence type="ECO:0000256" key="1">
    <source>
        <dbReference type="SAM" id="MobiDB-lite"/>
    </source>
</evidence>
<organism evidence="3 4">
    <name type="scientific">Elysia chlorotica</name>
    <name type="common">Eastern emerald elysia</name>
    <name type="synonym">Sea slug</name>
    <dbReference type="NCBI Taxonomy" id="188477"/>
    <lineage>
        <taxon>Eukaryota</taxon>
        <taxon>Metazoa</taxon>
        <taxon>Spiralia</taxon>
        <taxon>Lophotrochozoa</taxon>
        <taxon>Mollusca</taxon>
        <taxon>Gastropoda</taxon>
        <taxon>Heterobranchia</taxon>
        <taxon>Euthyneura</taxon>
        <taxon>Panpulmonata</taxon>
        <taxon>Sacoglossa</taxon>
        <taxon>Placobranchoidea</taxon>
        <taxon>Plakobranchidae</taxon>
        <taxon>Elysia</taxon>
    </lineage>
</organism>
<feature type="domain" description="EF-hand" evidence="2">
    <location>
        <begin position="546"/>
        <end position="581"/>
    </location>
</feature>
<feature type="compositionally biased region" description="Polar residues" evidence="1">
    <location>
        <begin position="484"/>
        <end position="495"/>
    </location>
</feature>
<feature type="compositionally biased region" description="Basic and acidic residues" evidence="1">
    <location>
        <begin position="447"/>
        <end position="464"/>
    </location>
</feature>
<reference evidence="3 4" key="1">
    <citation type="submission" date="2019-01" db="EMBL/GenBank/DDBJ databases">
        <title>A draft genome assembly of the solar-powered sea slug Elysia chlorotica.</title>
        <authorList>
            <person name="Cai H."/>
            <person name="Li Q."/>
            <person name="Fang X."/>
            <person name="Li J."/>
            <person name="Curtis N.E."/>
            <person name="Altenburger A."/>
            <person name="Shibata T."/>
            <person name="Feng M."/>
            <person name="Maeda T."/>
            <person name="Schwartz J.A."/>
            <person name="Shigenobu S."/>
            <person name="Lundholm N."/>
            <person name="Nishiyama T."/>
            <person name="Yang H."/>
            <person name="Hasebe M."/>
            <person name="Li S."/>
            <person name="Pierce S.K."/>
            <person name="Wang J."/>
        </authorList>
    </citation>
    <scope>NUCLEOTIDE SEQUENCE [LARGE SCALE GENOMIC DNA]</scope>
    <source>
        <strain evidence="3">EC2010</strain>
        <tissue evidence="3">Whole organism of an adult</tissue>
    </source>
</reference>
<proteinExistence type="predicted"/>
<evidence type="ECO:0000313" key="4">
    <source>
        <dbReference type="Proteomes" id="UP000271974"/>
    </source>
</evidence>
<dbReference type="PROSITE" id="PS50222">
    <property type="entry name" value="EF_HAND_2"/>
    <property type="match status" value="1"/>
</dbReference>
<feature type="region of interest" description="Disordered" evidence="1">
    <location>
        <begin position="1"/>
        <end position="35"/>
    </location>
</feature>
<keyword evidence="4" id="KW-1185">Reference proteome</keyword>
<evidence type="ECO:0000313" key="3">
    <source>
        <dbReference type="EMBL" id="RUS90866.1"/>
    </source>
</evidence>
<feature type="compositionally biased region" description="Basic and acidic residues" evidence="1">
    <location>
        <begin position="504"/>
        <end position="523"/>
    </location>
</feature>
<accession>A0A3S1CEZ4</accession>
<feature type="region of interest" description="Disordered" evidence="1">
    <location>
        <begin position="300"/>
        <end position="323"/>
    </location>
</feature>
<feature type="compositionally biased region" description="Low complexity" evidence="1">
    <location>
        <begin position="466"/>
        <end position="483"/>
    </location>
</feature>
<feature type="compositionally biased region" description="Polar residues" evidence="1">
    <location>
        <begin position="1"/>
        <end position="14"/>
    </location>
</feature>
<dbReference type="EMBL" id="RQTK01000023">
    <property type="protein sequence ID" value="RUS90866.1"/>
    <property type="molecule type" value="Genomic_DNA"/>
</dbReference>
<evidence type="ECO:0000259" key="2">
    <source>
        <dbReference type="PROSITE" id="PS50222"/>
    </source>
</evidence>
<dbReference type="InterPro" id="IPR002048">
    <property type="entry name" value="EF_hand_dom"/>
</dbReference>
<feature type="region of interest" description="Disordered" evidence="1">
    <location>
        <begin position="426"/>
        <end position="529"/>
    </location>
</feature>
<dbReference type="GO" id="GO:0005509">
    <property type="term" value="F:calcium ion binding"/>
    <property type="evidence" value="ECO:0007669"/>
    <property type="project" value="InterPro"/>
</dbReference>
<gene>
    <name evidence="3" type="ORF">EGW08_001373</name>
</gene>
<protein>
    <recommendedName>
        <fullName evidence="2">EF-hand domain-containing protein</fullName>
    </recommendedName>
</protein>
<feature type="non-terminal residue" evidence="3">
    <location>
        <position position="1"/>
    </location>
</feature>
<dbReference type="AlphaFoldDB" id="A0A3S1CEZ4"/>
<dbReference type="Proteomes" id="UP000271974">
    <property type="component" value="Unassembled WGS sequence"/>
</dbReference>